<dbReference type="PANTHER" id="PTHR12363:SF33">
    <property type="entry name" value="IMPORTIN-13"/>
    <property type="match status" value="1"/>
</dbReference>
<dbReference type="Pfam" id="PF08389">
    <property type="entry name" value="Xpo1"/>
    <property type="match status" value="1"/>
</dbReference>
<dbReference type="InterPro" id="IPR013598">
    <property type="entry name" value="Exportin-1/Importin-b-like"/>
</dbReference>
<comment type="caution">
    <text evidence="6">The sequence shown here is derived from an EMBL/GenBank/DDBJ whole genome shotgun (WGS) entry which is preliminary data.</text>
</comment>
<evidence type="ECO:0000256" key="2">
    <source>
        <dbReference type="ARBA" id="ARBA00007991"/>
    </source>
</evidence>
<comment type="similarity">
    <text evidence="2">Belongs to the importin beta family.</text>
</comment>
<evidence type="ECO:0000313" key="7">
    <source>
        <dbReference type="Proteomes" id="UP000784294"/>
    </source>
</evidence>
<proteinExistence type="inferred from homology"/>
<dbReference type="InterPro" id="IPR051345">
    <property type="entry name" value="Importin_beta-like_NTR"/>
</dbReference>
<dbReference type="SUPFAM" id="SSF48371">
    <property type="entry name" value="ARM repeat"/>
    <property type="match status" value="1"/>
</dbReference>
<keyword evidence="3" id="KW-0813">Transport</keyword>
<reference evidence="6" key="1">
    <citation type="submission" date="2018-11" db="EMBL/GenBank/DDBJ databases">
        <authorList>
            <consortium name="Pathogen Informatics"/>
        </authorList>
    </citation>
    <scope>NUCLEOTIDE SEQUENCE</scope>
</reference>
<protein>
    <recommendedName>
        <fullName evidence="5">Exportin-1/Importin-beta-like domain-containing protein</fullName>
    </recommendedName>
</protein>
<name>A0A448WBD2_9PLAT</name>
<dbReference type="GO" id="GO:0005634">
    <property type="term" value="C:nucleus"/>
    <property type="evidence" value="ECO:0007669"/>
    <property type="project" value="UniProtKB-SubCell"/>
</dbReference>
<dbReference type="EMBL" id="CAAALY010002059">
    <property type="protein sequence ID" value="VEL07598.1"/>
    <property type="molecule type" value="Genomic_DNA"/>
</dbReference>
<evidence type="ECO:0000256" key="4">
    <source>
        <dbReference type="ARBA" id="ARBA00023242"/>
    </source>
</evidence>
<accession>A0A448WBD2</accession>
<dbReference type="Gene3D" id="1.25.10.10">
    <property type="entry name" value="Leucine-rich Repeat Variant"/>
    <property type="match status" value="1"/>
</dbReference>
<dbReference type="AlphaFoldDB" id="A0A448WBD2"/>
<evidence type="ECO:0000259" key="5">
    <source>
        <dbReference type="Pfam" id="PF08389"/>
    </source>
</evidence>
<keyword evidence="4" id="KW-0539">Nucleus</keyword>
<evidence type="ECO:0000313" key="6">
    <source>
        <dbReference type="EMBL" id="VEL07598.1"/>
    </source>
</evidence>
<evidence type="ECO:0000256" key="3">
    <source>
        <dbReference type="ARBA" id="ARBA00022448"/>
    </source>
</evidence>
<dbReference type="InterPro" id="IPR011989">
    <property type="entry name" value="ARM-like"/>
</dbReference>
<feature type="domain" description="Exportin-1/Importin-beta-like" evidence="5">
    <location>
        <begin position="41"/>
        <end position="173"/>
    </location>
</feature>
<gene>
    <name evidence="6" type="ORF">PXEA_LOCUS1038</name>
</gene>
<comment type="subcellular location">
    <subcellularLocation>
        <location evidence="1">Nucleus</location>
    </subcellularLocation>
</comment>
<keyword evidence="7" id="KW-1185">Reference proteome</keyword>
<evidence type="ECO:0000256" key="1">
    <source>
        <dbReference type="ARBA" id="ARBA00004123"/>
    </source>
</evidence>
<dbReference type="InterPro" id="IPR016024">
    <property type="entry name" value="ARM-type_fold"/>
</dbReference>
<organism evidence="6 7">
    <name type="scientific">Protopolystoma xenopodis</name>
    <dbReference type="NCBI Taxonomy" id="117903"/>
    <lineage>
        <taxon>Eukaryota</taxon>
        <taxon>Metazoa</taxon>
        <taxon>Spiralia</taxon>
        <taxon>Lophotrochozoa</taxon>
        <taxon>Platyhelminthes</taxon>
        <taxon>Monogenea</taxon>
        <taxon>Polyopisthocotylea</taxon>
        <taxon>Polystomatidea</taxon>
        <taxon>Polystomatidae</taxon>
        <taxon>Protopolystoma</taxon>
    </lineage>
</organism>
<dbReference type="GO" id="GO:0005737">
    <property type="term" value="C:cytoplasm"/>
    <property type="evidence" value="ECO:0007669"/>
    <property type="project" value="TreeGrafter"/>
</dbReference>
<dbReference type="Proteomes" id="UP000784294">
    <property type="component" value="Unassembled WGS sequence"/>
</dbReference>
<sequence length="224" mass="25878">MDGTFFADLDENEIIQLRDSLVNKLIEYALSWESDFQNYNHVVILKICECLSLVIFEITPNIWEYPVNEFISILIRSSYNGIDIGSDSHPDVEYLFRNDHLLKIAMYFLTTFAEKFGTQELSYHRKNELKQSLIRGSDIVCRVVQSLLMHTSEELRASGLKLFSLWVTTFDTNCQKVVLSMNSTVGNLMMRIYEVMQLSDKIYHTGADCLALIFSRTKAADTDR</sequence>
<dbReference type="GO" id="GO:0006606">
    <property type="term" value="P:protein import into nucleus"/>
    <property type="evidence" value="ECO:0007669"/>
    <property type="project" value="TreeGrafter"/>
</dbReference>
<dbReference type="PANTHER" id="PTHR12363">
    <property type="entry name" value="TRANSPORTIN 3 AND IMPORTIN 13"/>
    <property type="match status" value="1"/>
</dbReference>